<dbReference type="GO" id="GO:0015035">
    <property type="term" value="F:protein-disulfide reductase activity"/>
    <property type="evidence" value="ECO:0007669"/>
    <property type="project" value="InterPro"/>
</dbReference>
<dbReference type="EMBL" id="LNNH01000010">
    <property type="protein sequence ID" value="KWW21705.1"/>
    <property type="molecule type" value="Genomic_DNA"/>
</dbReference>
<comment type="caution">
    <text evidence="1">The sequence shown here is derived from an EMBL/GenBank/DDBJ whole genome shotgun (WGS) entry which is preliminary data.</text>
</comment>
<protein>
    <submittedName>
        <fullName evidence="1">Thiol-disulfide oxidoreductase</fullName>
    </submittedName>
</protein>
<sequence>MNPVILFDGDCNFCDASVQFIIKRDPKGLFHFASLQSEAGQELLKKYDVPADIDSMVLIEKDQAHYKSSAALRISRRLQGAWKLCYGFIVVPSFIRNMVYDFIAKNRYKWFGKKEESCMLPSPSVRKRFL</sequence>
<dbReference type="InterPro" id="IPR052927">
    <property type="entry name" value="DCC_oxidoreductase"/>
</dbReference>
<dbReference type="AlphaFoldDB" id="A0A125QSH1"/>
<name>A0A125QSH1_9BACI</name>
<accession>A0A125QSH1</accession>
<proteinExistence type="predicted"/>
<keyword evidence="2" id="KW-1185">Reference proteome</keyword>
<dbReference type="PANTHER" id="PTHR33639:SF2">
    <property type="entry name" value="DUF393 DOMAIN-CONTAINING PROTEIN"/>
    <property type="match status" value="1"/>
</dbReference>
<evidence type="ECO:0000313" key="1">
    <source>
        <dbReference type="EMBL" id="KWW21705.1"/>
    </source>
</evidence>
<dbReference type="Proteomes" id="UP000064189">
    <property type="component" value="Unassembled WGS sequence"/>
</dbReference>
<reference evidence="1 2" key="1">
    <citation type="submission" date="2015-11" db="EMBL/GenBank/DDBJ databases">
        <title>Genome Sequence of Bacillus simplex strain VanAntwerpen2.</title>
        <authorList>
            <person name="Couger M.B."/>
        </authorList>
    </citation>
    <scope>NUCLEOTIDE SEQUENCE [LARGE SCALE GENOMIC DNA]</scope>
    <source>
        <strain evidence="1 2">VanAntwerpen02</strain>
    </source>
</reference>
<dbReference type="InterPro" id="IPR007263">
    <property type="entry name" value="DCC1-like"/>
</dbReference>
<dbReference type="PANTHER" id="PTHR33639">
    <property type="entry name" value="THIOL-DISULFIDE OXIDOREDUCTASE DCC"/>
    <property type="match status" value="1"/>
</dbReference>
<evidence type="ECO:0000313" key="2">
    <source>
        <dbReference type="Proteomes" id="UP000064189"/>
    </source>
</evidence>
<gene>
    <name evidence="1" type="ORF">AS888_04125</name>
</gene>
<dbReference type="RefSeq" id="WP_061140705.1">
    <property type="nucleotide sequence ID" value="NZ_LNNH01000010.1"/>
</dbReference>
<dbReference type="Pfam" id="PF04134">
    <property type="entry name" value="DCC1-like"/>
    <property type="match status" value="1"/>
</dbReference>
<organism evidence="1 2">
    <name type="scientific">Peribacillus simplex</name>
    <dbReference type="NCBI Taxonomy" id="1478"/>
    <lineage>
        <taxon>Bacteria</taxon>
        <taxon>Bacillati</taxon>
        <taxon>Bacillota</taxon>
        <taxon>Bacilli</taxon>
        <taxon>Bacillales</taxon>
        <taxon>Bacillaceae</taxon>
        <taxon>Peribacillus</taxon>
    </lineage>
</organism>